<dbReference type="Proteomes" id="UP001145114">
    <property type="component" value="Unassembled WGS sequence"/>
</dbReference>
<gene>
    <name evidence="1" type="ORF">EV182_006267</name>
</gene>
<reference evidence="1" key="1">
    <citation type="submission" date="2022-06" db="EMBL/GenBank/DDBJ databases">
        <title>Phylogenomic reconstructions and comparative analyses of Kickxellomycotina fungi.</title>
        <authorList>
            <person name="Reynolds N.K."/>
            <person name="Stajich J.E."/>
            <person name="Barry K."/>
            <person name="Grigoriev I.V."/>
            <person name="Crous P."/>
            <person name="Smith M.E."/>
        </authorList>
    </citation>
    <scope>NUCLEOTIDE SEQUENCE</scope>
    <source>
        <strain evidence="1">RSA 2271</strain>
    </source>
</reference>
<name>A0ACC1HB75_9FUNG</name>
<keyword evidence="2" id="KW-1185">Reference proteome</keyword>
<evidence type="ECO:0000313" key="2">
    <source>
        <dbReference type="Proteomes" id="UP001145114"/>
    </source>
</evidence>
<organism evidence="1 2">
    <name type="scientific">Spiromyces aspiralis</name>
    <dbReference type="NCBI Taxonomy" id="68401"/>
    <lineage>
        <taxon>Eukaryota</taxon>
        <taxon>Fungi</taxon>
        <taxon>Fungi incertae sedis</taxon>
        <taxon>Zoopagomycota</taxon>
        <taxon>Kickxellomycotina</taxon>
        <taxon>Kickxellomycetes</taxon>
        <taxon>Kickxellales</taxon>
        <taxon>Kickxellaceae</taxon>
        <taxon>Spiromyces</taxon>
    </lineage>
</organism>
<protein>
    <submittedName>
        <fullName evidence="1">Uncharacterized protein</fullName>
    </submittedName>
</protein>
<evidence type="ECO:0000313" key="1">
    <source>
        <dbReference type="EMBL" id="KAJ1672901.1"/>
    </source>
</evidence>
<accession>A0ACC1HB75</accession>
<sequence>MLSHSLDLSKYDVAREISISQGRFDIVVKPRRGVINDGGREPLGVLIEVKQAGPDAVDRWKRLLTAKDSRFIKDESKDRMKRARRKLGDKTFRSLAGLLAEGYDQILEKQHLDTFNRCCDEVLVVVISLCGTSPLFRFNYFGRQGEVWHLKPKKWPIIDHLSCPFNWPDL</sequence>
<proteinExistence type="predicted"/>
<dbReference type="EMBL" id="JAMZIH010007661">
    <property type="protein sequence ID" value="KAJ1672901.1"/>
    <property type="molecule type" value="Genomic_DNA"/>
</dbReference>
<comment type="caution">
    <text evidence="1">The sequence shown here is derived from an EMBL/GenBank/DDBJ whole genome shotgun (WGS) entry which is preliminary data.</text>
</comment>